<dbReference type="HOGENOM" id="CLU_038115_0_1_5"/>
<dbReference type="PANTHER" id="PTHR21403">
    <property type="entry name" value="ATP PHOSPHORIBOSYLTRANSFERASE ATP-PRTASE"/>
    <property type="match status" value="1"/>
</dbReference>
<comment type="function">
    <text evidence="10">Catalyzes the condensation of ATP and 5-phosphoribose 1-diphosphate to form N'-(5'-phosphoribosyl)-ATP (PR-ATP). Has a crucial role in the pathway because the rate of histidine biosynthesis seems to be controlled primarily by regulation of HisG enzymatic activity.</text>
</comment>
<evidence type="ECO:0000256" key="5">
    <source>
        <dbReference type="ARBA" id="ARBA00020998"/>
    </source>
</evidence>
<dbReference type="EC" id="2.4.2.17" evidence="4 11"/>
<evidence type="ECO:0000256" key="8">
    <source>
        <dbReference type="ARBA" id="ARBA00022679"/>
    </source>
</evidence>
<name>E3I4K8_RHOVT</name>
<dbReference type="PROSITE" id="PS01316">
    <property type="entry name" value="ATP_P_PHORIBOSYLTR"/>
    <property type="match status" value="1"/>
</dbReference>
<dbReference type="SUPFAM" id="SSF53850">
    <property type="entry name" value="Periplasmic binding protein-like II"/>
    <property type="match status" value="1"/>
</dbReference>
<reference evidence="14" key="1">
    <citation type="journal article" date="2011" name="J. Bacteriol.">
        <title>Genome sequences of eight morphologically diverse alphaproteobacteria.</title>
        <authorList>
            <consortium name="US DOE Joint Genome Institute"/>
            <person name="Brown P.J."/>
            <person name="Kysela D.T."/>
            <person name="Buechlein A."/>
            <person name="Hemmerich C."/>
            <person name="Brun Y.V."/>
        </authorList>
    </citation>
    <scope>NUCLEOTIDE SEQUENCE [LARGE SCALE GENOMIC DNA]</scope>
    <source>
        <strain evidence="14">ATCC 17100 / ATH 3.1.1 / DSM 162 / LMG 4299</strain>
    </source>
</reference>
<comment type="similarity">
    <text evidence="3">Belongs to the ATP phosphoribosyltransferase family. Short subfamily.</text>
</comment>
<keyword evidence="8 13" id="KW-0808">Transferase</keyword>
<protein>
    <recommendedName>
        <fullName evidence="5 11">ATP phosphoribosyltransferase</fullName>
        <ecNumber evidence="4 11">2.4.2.17</ecNumber>
    </recommendedName>
</protein>
<evidence type="ECO:0000256" key="6">
    <source>
        <dbReference type="ARBA" id="ARBA00022605"/>
    </source>
</evidence>
<evidence type="ECO:0000256" key="1">
    <source>
        <dbReference type="ARBA" id="ARBA00000915"/>
    </source>
</evidence>
<proteinExistence type="inferred from homology"/>
<keyword evidence="14" id="KW-1185">Reference proteome</keyword>
<dbReference type="InterPro" id="IPR018198">
    <property type="entry name" value="ATP_PRibTrfase_CS"/>
</dbReference>
<evidence type="ECO:0000313" key="14">
    <source>
        <dbReference type="Proteomes" id="UP000001399"/>
    </source>
</evidence>
<dbReference type="Pfam" id="PF01634">
    <property type="entry name" value="HisG"/>
    <property type="match status" value="1"/>
</dbReference>
<evidence type="ECO:0000256" key="9">
    <source>
        <dbReference type="ARBA" id="ARBA00023102"/>
    </source>
</evidence>
<dbReference type="EMBL" id="CP002292">
    <property type="protein sequence ID" value="ADP71590.1"/>
    <property type="molecule type" value="Genomic_DNA"/>
</dbReference>
<dbReference type="InterPro" id="IPR013820">
    <property type="entry name" value="ATP_PRibTrfase_cat"/>
</dbReference>
<evidence type="ECO:0000256" key="7">
    <source>
        <dbReference type="ARBA" id="ARBA00022676"/>
    </source>
</evidence>
<organism evidence="13 14">
    <name type="scientific">Rhodomicrobium vannielii (strain ATCC 17100 / DSM 162 / LMG 4299 / NCIMB 10020 / ATH 3.1.1)</name>
    <dbReference type="NCBI Taxonomy" id="648757"/>
    <lineage>
        <taxon>Bacteria</taxon>
        <taxon>Pseudomonadati</taxon>
        <taxon>Pseudomonadota</taxon>
        <taxon>Alphaproteobacteria</taxon>
        <taxon>Hyphomicrobiales</taxon>
        <taxon>Hyphomicrobiaceae</taxon>
        <taxon>Rhodomicrobium</taxon>
    </lineage>
</organism>
<evidence type="ECO:0000256" key="10">
    <source>
        <dbReference type="ARBA" id="ARBA00024861"/>
    </source>
</evidence>
<accession>E3I4K8</accession>
<comment type="pathway">
    <text evidence="2">Amino-acid biosynthesis; L-histidine biosynthesis; L-histidine from 5-phospho-alpha-D-ribose 1-diphosphate: step 1/9.</text>
</comment>
<evidence type="ECO:0000313" key="13">
    <source>
        <dbReference type="EMBL" id="ADP71590.1"/>
    </source>
</evidence>
<dbReference type="KEGG" id="rva:Rvan_2366"/>
<dbReference type="RefSeq" id="WP_013419972.1">
    <property type="nucleotide sequence ID" value="NC_014664.1"/>
</dbReference>
<evidence type="ECO:0000256" key="3">
    <source>
        <dbReference type="ARBA" id="ARBA00009489"/>
    </source>
</evidence>
<gene>
    <name evidence="13" type="ordered locus">Rvan_2366</name>
</gene>
<dbReference type="GO" id="GO:0005737">
    <property type="term" value="C:cytoplasm"/>
    <property type="evidence" value="ECO:0007669"/>
    <property type="project" value="InterPro"/>
</dbReference>
<dbReference type="UniPathway" id="UPA00031">
    <property type="reaction ID" value="UER00006"/>
</dbReference>
<keyword evidence="6" id="KW-0028">Amino-acid biosynthesis</keyword>
<keyword evidence="9" id="KW-0368">Histidine biosynthesis</keyword>
<comment type="catalytic activity">
    <reaction evidence="1">
        <text>1-(5-phospho-beta-D-ribosyl)-ATP + diphosphate = 5-phospho-alpha-D-ribose 1-diphosphate + ATP</text>
        <dbReference type="Rhea" id="RHEA:18473"/>
        <dbReference type="ChEBI" id="CHEBI:30616"/>
        <dbReference type="ChEBI" id="CHEBI:33019"/>
        <dbReference type="ChEBI" id="CHEBI:58017"/>
        <dbReference type="ChEBI" id="CHEBI:73183"/>
        <dbReference type="EC" id="2.4.2.17"/>
    </reaction>
</comment>
<dbReference type="CDD" id="cd13593">
    <property type="entry name" value="PBP2_HisGL3"/>
    <property type="match status" value="1"/>
</dbReference>
<keyword evidence="7 13" id="KW-0328">Glycosyltransferase</keyword>
<evidence type="ECO:0000256" key="2">
    <source>
        <dbReference type="ARBA" id="ARBA00004667"/>
    </source>
</evidence>
<dbReference type="PANTHER" id="PTHR21403:SF8">
    <property type="entry name" value="ATP PHOSPHORIBOSYLTRANSFERASE"/>
    <property type="match status" value="1"/>
</dbReference>
<dbReference type="Gene3D" id="3.40.190.10">
    <property type="entry name" value="Periplasmic binding protein-like II"/>
    <property type="match status" value="2"/>
</dbReference>
<dbReference type="GO" id="GO:0003879">
    <property type="term" value="F:ATP phosphoribosyltransferase activity"/>
    <property type="evidence" value="ECO:0007669"/>
    <property type="project" value="UniProtKB-UniRule"/>
</dbReference>
<dbReference type="Proteomes" id="UP000001399">
    <property type="component" value="Chromosome"/>
</dbReference>
<sequence>MDKLIVGVPSKGRLMEDTLDLFRAGGIAIEKTGDARGYKGAMAGVPDVAVEFLSAGEIARHLQSGRVHLGVTGEDLVREQIPDADERVDLLVKFGFGHANVVVAVPDCWLDVETMADLEEAGALFTAEHGRRLRIATKYPMLTRRFFTDKGVVHYRTVESLGATEGAPAAGMAEGIVDITSTGATLRANGLRILADGLILQSEANLVAARAALVEPRLAALCTDIASRLKAARDVSAA</sequence>
<dbReference type="STRING" id="648757.Rvan_2366"/>
<feature type="domain" description="ATP phosphoribosyltransferase catalytic" evidence="12">
    <location>
        <begin position="56"/>
        <end position="229"/>
    </location>
</feature>
<evidence type="ECO:0000256" key="11">
    <source>
        <dbReference type="NCBIfam" id="TIGR00070"/>
    </source>
</evidence>
<evidence type="ECO:0000256" key="4">
    <source>
        <dbReference type="ARBA" id="ARBA00011946"/>
    </source>
</evidence>
<dbReference type="GO" id="GO:0000105">
    <property type="term" value="P:L-histidine biosynthetic process"/>
    <property type="evidence" value="ECO:0007669"/>
    <property type="project" value="UniProtKB-UniRule"/>
</dbReference>
<evidence type="ECO:0000259" key="12">
    <source>
        <dbReference type="Pfam" id="PF01634"/>
    </source>
</evidence>
<dbReference type="OrthoDB" id="9806435at2"/>
<dbReference type="AlphaFoldDB" id="E3I4K8"/>
<dbReference type="eggNOG" id="COG0040">
    <property type="taxonomic scope" value="Bacteria"/>
</dbReference>
<dbReference type="InterPro" id="IPR001348">
    <property type="entry name" value="ATP_PRibTrfase_HisG"/>
</dbReference>
<dbReference type="NCBIfam" id="TIGR00070">
    <property type="entry name" value="hisG"/>
    <property type="match status" value="1"/>
</dbReference>